<dbReference type="AlphaFoldDB" id="A0A495J8I7"/>
<dbReference type="SUPFAM" id="SSF55781">
    <property type="entry name" value="GAF domain-like"/>
    <property type="match status" value="1"/>
</dbReference>
<evidence type="ECO:0000313" key="5">
    <source>
        <dbReference type="EMBL" id="RKR85306.1"/>
    </source>
</evidence>
<gene>
    <name evidence="5" type="ORF">BDD43_5570</name>
</gene>
<dbReference type="InterPro" id="IPR003018">
    <property type="entry name" value="GAF"/>
</dbReference>
<evidence type="ECO:0000313" key="6">
    <source>
        <dbReference type="Proteomes" id="UP000268007"/>
    </source>
</evidence>
<dbReference type="Gene3D" id="1.10.287.130">
    <property type="match status" value="1"/>
</dbReference>
<comment type="caution">
    <text evidence="5">The sequence shown here is derived from an EMBL/GenBank/DDBJ whole genome shotgun (WGS) entry which is preliminary data.</text>
</comment>
<dbReference type="Pfam" id="PF08448">
    <property type="entry name" value="PAS_4"/>
    <property type="match status" value="1"/>
</dbReference>
<dbReference type="Proteomes" id="UP000268007">
    <property type="component" value="Unassembled WGS sequence"/>
</dbReference>
<name>A0A495J8I7_9SPHI</name>
<proteinExistence type="predicted"/>
<dbReference type="EMBL" id="RBKU01000001">
    <property type="protein sequence ID" value="RKR85306.1"/>
    <property type="molecule type" value="Genomic_DNA"/>
</dbReference>
<dbReference type="CDD" id="cd00082">
    <property type="entry name" value="HisKA"/>
    <property type="match status" value="1"/>
</dbReference>
<evidence type="ECO:0000259" key="4">
    <source>
        <dbReference type="Pfam" id="PF08448"/>
    </source>
</evidence>
<dbReference type="Pfam" id="PF01590">
    <property type="entry name" value="GAF"/>
    <property type="match status" value="1"/>
</dbReference>
<comment type="catalytic activity">
    <reaction evidence="1">
        <text>ATP + protein L-histidine = ADP + protein N-phospho-L-histidine.</text>
        <dbReference type="EC" id="2.7.13.3"/>
    </reaction>
</comment>
<evidence type="ECO:0000259" key="3">
    <source>
        <dbReference type="Pfam" id="PF01590"/>
    </source>
</evidence>
<keyword evidence="6" id="KW-1185">Reference proteome</keyword>
<dbReference type="InterPro" id="IPR029016">
    <property type="entry name" value="GAF-like_dom_sf"/>
</dbReference>
<dbReference type="InterPro" id="IPR036097">
    <property type="entry name" value="HisK_dim/P_sf"/>
</dbReference>
<feature type="domain" description="GAF" evidence="3">
    <location>
        <begin position="23"/>
        <end position="150"/>
    </location>
</feature>
<dbReference type="SUPFAM" id="SSF55785">
    <property type="entry name" value="PYP-like sensor domain (PAS domain)"/>
    <property type="match status" value="1"/>
</dbReference>
<feature type="domain" description="PAS fold-4" evidence="4">
    <location>
        <begin position="182"/>
        <end position="290"/>
    </location>
</feature>
<evidence type="ECO:0000256" key="1">
    <source>
        <dbReference type="ARBA" id="ARBA00000085"/>
    </source>
</evidence>
<dbReference type="SUPFAM" id="SSF47384">
    <property type="entry name" value="Homodimeric domain of signal transducing histidine kinase"/>
    <property type="match status" value="1"/>
</dbReference>
<dbReference type="InterPro" id="IPR003661">
    <property type="entry name" value="HisK_dim/P_dom"/>
</dbReference>
<accession>A0A495J8I7</accession>
<dbReference type="PANTHER" id="PTHR43102:SF2">
    <property type="entry name" value="GAF DOMAIN-CONTAINING PROTEIN"/>
    <property type="match status" value="1"/>
</dbReference>
<dbReference type="OrthoDB" id="741455at2"/>
<dbReference type="InterPro" id="IPR013656">
    <property type="entry name" value="PAS_4"/>
</dbReference>
<dbReference type="PANTHER" id="PTHR43102">
    <property type="entry name" value="SLR1143 PROTEIN"/>
    <property type="match status" value="1"/>
</dbReference>
<dbReference type="EC" id="2.7.13.3" evidence="2"/>
<reference evidence="5 6" key="1">
    <citation type="submission" date="2018-10" db="EMBL/GenBank/DDBJ databases">
        <title>Genomic Encyclopedia of Archaeal and Bacterial Type Strains, Phase II (KMG-II): from individual species to whole genera.</title>
        <authorList>
            <person name="Goeker M."/>
        </authorList>
    </citation>
    <scope>NUCLEOTIDE SEQUENCE [LARGE SCALE GENOMIC DNA]</scope>
    <source>
        <strain evidence="5 6">DSM 18602</strain>
    </source>
</reference>
<sequence length="362" mass="41639">MPQKELERLQAVNRFLNLSIDKDQNLQEIVELASELCETPVALISLIDDDTYFLNFKVGTEINKTLRQDSFCQYLTNKNELLIVPDATLDSRFANSPHVTGNPHIRFYAGIALTTHDGHNLGSLCVIDPQPRPQLTRPQQHLLQIMGKRIVQIMEFEFSLQILKEQYLEAKDTEIKLRSFFESGTSCHLLLGKQLDVITYNKNMANFIRRIYNIDLQPGTMVNQILSGPALQRFEEECNIALDGMPIHQEREVKYPSENIWWDITFEPCYDAEGETIGVSFNANDITERKLHEQQIVAKNESLKNIAHIQSHDLRRPVASILGFMEIFKSSGYQSTKEELMMMESATKELDDKIRDIVTFTE</sequence>
<dbReference type="GO" id="GO:0000155">
    <property type="term" value="F:phosphorelay sensor kinase activity"/>
    <property type="evidence" value="ECO:0007669"/>
    <property type="project" value="InterPro"/>
</dbReference>
<dbReference type="InterPro" id="IPR035965">
    <property type="entry name" value="PAS-like_dom_sf"/>
</dbReference>
<dbReference type="Gene3D" id="3.30.450.40">
    <property type="match status" value="1"/>
</dbReference>
<dbReference type="RefSeq" id="WP_121201367.1">
    <property type="nucleotide sequence ID" value="NZ_RBKU01000001.1"/>
</dbReference>
<evidence type="ECO:0000256" key="2">
    <source>
        <dbReference type="ARBA" id="ARBA00012438"/>
    </source>
</evidence>
<dbReference type="Gene3D" id="3.30.450.20">
    <property type="entry name" value="PAS domain"/>
    <property type="match status" value="1"/>
</dbReference>
<protein>
    <recommendedName>
        <fullName evidence="2">histidine kinase</fullName>
        <ecNumber evidence="2">2.7.13.3</ecNumber>
    </recommendedName>
</protein>
<organism evidence="5 6">
    <name type="scientific">Mucilaginibacter gracilis</name>
    <dbReference type="NCBI Taxonomy" id="423350"/>
    <lineage>
        <taxon>Bacteria</taxon>
        <taxon>Pseudomonadati</taxon>
        <taxon>Bacteroidota</taxon>
        <taxon>Sphingobacteriia</taxon>
        <taxon>Sphingobacteriales</taxon>
        <taxon>Sphingobacteriaceae</taxon>
        <taxon>Mucilaginibacter</taxon>
    </lineage>
</organism>